<keyword evidence="2" id="KW-1185">Reference proteome</keyword>
<reference evidence="1 2" key="2">
    <citation type="journal article" date="2022" name="Mol. Biol. Evol.">
        <title>Comparative Genomics Reveals Insights into the Divergent Evolution of Astigmatic Mites and Household Pest Adaptations.</title>
        <authorList>
            <person name="Xiong Q."/>
            <person name="Wan A.T."/>
            <person name="Liu X."/>
            <person name="Fung C.S."/>
            <person name="Xiao X."/>
            <person name="Malainual N."/>
            <person name="Hou J."/>
            <person name="Wang L."/>
            <person name="Wang M."/>
            <person name="Yang K.Y."/>
            <person name="Cui Y."/>
            <person name="Leung E.L."/>
            <person name="Nong W."/>
            <person name="Shin S.K."/>
            <person name="Au S.W."/>
            <person name="Jeong K.Y."/>
            <person name="Chew F.T."/>
            <person name="Hui J.H."/>
            <person name="Leung T.F."/>
            <person name="Tungtrongchitr A."/>
            <person name="Zhong N."/>
            <person name="Liu Z."/>
            <person name="Tsui S.K."/>
        </authorList>
    </citation>
    <scope>NUCLEOTIDE SEQUENCE [LARGE SCALE GENOMIC DNA]</scope>
    <source>
        <strain evidence="1">Derp</strain>
    </source>
</reference>
<dbReference type="EMBL" id="NJHN03000047">
    <property type="protein sequence ID" value="KAH9420904.1"/>
    <property type="molecule type" value="Genomic_DNA"/>
</dbReference>
<proteinExistence type="predicted"/>
<organism evidence="1 2">
    <name type="scientific">Dermatophagoides pteronyssinus</name>
    <name type="common">European house dust mite</name>
    <dbReference type="NCBI Taxonomy" id="6956"/>
    <lineage>
        <taxon>Eukaryota</taxon>
        <taxon>Metazoa</taxon>
        <taxon>Ecdysozoa</taxon>
        <taxon>Arthropoda</taxon>
        <taxon>Chelicerata</taxon>
        <taxon>Arachnida</taxon>
        <taxon>Acari</taxon>
        <taxon>Acariformes</taxon>
        <taxon>Sarcoptiformes</taxon>
        <taxon>Astigmata</taxon>
        <taxon>Psoroptidia</taxon>
        <taxon>Analgoidea</taxon>
        <taxon>Pyroglyphidae</taxon>
        <taxon>Dermatophagoidinae</taxon>
        <taxon>Dermatophagoides</taxon>
    </lineage>
</organism>
<name>A0ABQ8JE66_DERPT</name>
<comment type="caution">
    <text evidence="1">The sequence shown here is derived from an EMBL/GenBank/DDBJ whole genome shotgun (WGS) entry which is preliminary data.</text>
</comment>
<evidence type="ECO:0000313" key="2">
    <source>
        <dbReference type="Proteomes" id="UP000887458"/>
    </source>
</evidence>
<protein>
    <submittedName>
        <fullName evidence="1">Uncharacterized protein</fullName>
    </submittedName>
</protein>
<dbReference type="Proteomes" id="UP000887458">
    <property type="component" value="Unassembled WGS sequence"/>
</dbReference>
<accession>A0ABQ8JE66</accession>
<reference evidence="1 2" key="1">
    <citation type="journal article" date="2018" name="J. Allergy Clin. Immunol.">
        <title>High-quality assembly of Dermatophagoides pteronyssinus genome and transcriptome reveals a wide range of novel allergens.</title>
        <authorList>
            <person name="Liu X.Y."/>
            <person name="Yang K.Y."/>
            <person name="Wang M.Q."/>
            <person name="Kwok J.S."/>
            <person name="Zeng X."/>
            <person name="Yang Z."/>
            <person name="Xiao X.J."/>
            <person name="Lau C.P."/>
            <person name="Li Y."/>
            <person name="Huang Z.M."/>
            <person name="Ba J.G."/>
            <person name="Yim A.K."/>
            <person name="Ouyang C.Y."/>
            <person name="Ngai S.M."/>
            <person name="Chan T.F."/>
            <person name="Leung E.L."/>
            <person name="Liu L."/>
            <person name="Liu Z.G."/>
            <person name="Tsui S.K."/>
        </authorList>
    </citation>
    <scope>NUCLEOTIDE SEQUENCE [LARGE SCALE GENOMIC DNA]</scope>
    <source>
        <strain evidence="1">Derp</strain>
    </source>
</reference>
<evidence type="ECO:0000313" key="1">
    <source>
        <dbReference type="EMBL" id="KAH9420904.1"/>
    </source>
</evidence>
<sequence length="71" mass="8385">MCYLLRRSKWLKAINCWFTCLMVALLLIRATDHSIINNLDDGLNQYPSHTKALFANVIYGNHQTRRDQKYI</sequence>
<gene>
    <name evidence="1" type="ORF">DERP_001338</name>
</gene>